<protein>
    <submittedName>
        <fullName evidence="2">Uncharacterized protein</fullName>
    </submittedName>
</protein>
<sequence length="76" mass="7714">MGGVLKMLLVLVLLVSASDGSDASRPLKGEAIGRSGAAAGEALMVSAMRAVMVIKAKAGPSGCTYNPNNIGRRCRP</sequence>
<evidence type="ECO:0000256" key="1">
    <source>
        <dbReference type="SAM" id="SignalP"/>
    </source>
</evidence>
<keyword evidence="1" id="KW-0732">Signal</keyword>
<comment type="caution">
    <text evidence="2">The sequence shown here is derived from an EMBL/GenBank/DDBJ whole genome shotgun (WGS) entry which is preliminary data.</text>
</comment>
<accession>A0A6G1DRP1</accession>
<keyword evidence="3" id="KW-1185">Reference proteome</keyword>
<dbReference type="Proteomes" id="UP000479710">
    <property type="component" value="Unassembled WGS sequence"/>
</dbReference>
<proteinExistence type="predicted"/>
<reference evidence="2 3" key="1">
    <citation type="submission" date="2019-11" db="EMBL/GenBank/DDBJ databases">
        <title>Whole genome sequence of Oryza granulata.</title>
        <authorList>
            <person name="Li W."/>
        </authorList>
    </citation>
    <scope>NUCLEOTIDE SEQUENCE [LARGE SCALE GENOMIC DNA]</scope>
    <source>
        <strain evidence="3">cv. Menghai</strain>
        <tissue evidence="2">Leaf</tissue>
    </source>
</reference>
<evidence type="ECO:0000313" key="2">
    <source>
        <dbReference type="EMBL" id="KAF0914333.1"/>
    </source>
</evidence>
<name>A0A6G1DRP1_9ORYZ</name>
<dbReference type="EMBL" id="SPHZ02000006">
    <property type="protein sequence ID" value="KAF0914333.1"/>
    <property type="molecule type" value="Genomic_DNA"/>
</dbReference>
<feature type="signal peptide" evidence="1">
    <location>
        <begin position="1"/>
        <end position="23"/>
    </location>
</feature>
<dbReference type="AlphaFoldDB" id="A0A6G1DRP1"/>
<dbReference type="OrthoDB" id="688423at2759"/>
<organism evidence="2 3">
    <name type="scientific">Oryza meyeriana var. granulata</name>
    <dbReference type="NCBI Taxonomy" id="110450"/>
    <lineage>
        <taxon>Eukaryota</taxon>
        <taxon>Viridiplantae</taxon>
        <taxon>Streptophyta</taxon>
        <taxon>Embryophyta</taxon>
        <taxon>Tracheophyta</taxon>
        <taxon>Spermatophyta</taxon>
        <taxon>Magnoliopsida</taxon>
        <taxon>Liliopsida</taxon>
        <taxon>Poales</taxon>
        <taxon>Poaceae</taxon>
        <taxon>BOP clade</taxon>
        <taxon>Oryzoideae</taxon>
        <taxon>Oryzeae</taxon>
        <taxon>Oryzinae</taxon>
        <taxon>Oryza</taxon>
        <taxon>Oryza meyeriana</taxon>
    </lineage>
</organism>
<gene>
    <name evidence="2" type="ORF">E2562_028216</name>
</gene>
<evidence type="ECO:0000313" key="3">
    <source>
        <dbReference type="Proteomes" id="UP000479710"/>
    </source>
</evidence>
<feature type="chain" id="PRO_5026328025" evidence="1">
    <location>
        <begin position="24"/>
        <end position="76"/>
    </location>
</feature>